<dbReference type="AlphaFoldDB" id="A0A8T1WDP7"/>
<feature type="compositionally biased region" description="Basic and acidic residues" evidence="1">
    <location>
        <begin position="1000"/>
        <end position="1009"/>
    </location>
</feature>
<protein>
    <submittedName>
        <fullName evidence="2">Uncharacterized protein</fullName>
    </submittedName>
</protein>
<evidence type="ECO:0000256" key="1">
    <source>
        <dbReference type="SAM" id="MobiDB-lite"/>
    </source>
</evidence>
<reference evidence="2" key="1">
    <citation type="submission" date="2021-02" db="EMBL/GenBank/DDBJ databases">
        <authorList>
            <person name="Palmer J.M."/>
        </authorList>
    </citation>
    <scope>NUCLEOTIDE SEQUENCE</scope>
    <source>
        <strain evidence="2">SCRP734</strain>
    </source>
</reference>
<evidence type="ECO:0000313" key="3">
    <source>
        <dbReference type="Proteomes" id="UP000694044"/>
    </source>
</evidence>
<feature type="compositionally biased region" description="Low complexity" evidence="1">
    <location>
        <begin position="33"/>
        <end position="43"/>
    </location>
</feature>
<feature type="compositionally biased region" description="Low complexity" evidence="1">
    <location>
        <begin position="7"/>
        <end position="21"/>
    </location>
</feature>
<keyword evidence="3" id="KW-1185">Reference proteome</keyword>
<dbReference type="GO" id="GO:0006360">
    <property type="term" value="P:transcription by RNA polymerase I"/>
    <property type="evidence" value="ECO:0007669"/>
    <property type="project" value="InterPro"/>
</dbReference>
<gene>
    <name evidence="2" type="ORF">PHYPSEUDO_007937</name>
</gene>
<dbReference type="GO" id="GO:0000120">
    <property type="term" value="C:RNA polymerase I transcription regulator complex"/>
    <property type="evidence" value="ECO:0007669"/>
    <property type="project" value="InterPro"/>
</dbReference>
<comment type="caution">
    <text evidence="2">The sequence shown here is derived from an EMBL/GenBank/DDBJ whole genome shotgun (WGS) entry which is preliminary data.</text>
</comment>
<dbReference type="Pfam" id="PF14929">
    <property type="entry name" value="TAF1_subA"/>
    <property type="match status" value="1"/>
</dbReference>
<evidence type="ECO:0000313" key="2">
    <source>
        <dbReference type="EMBL" id="KAG7390414.1"/>
    </source>
</evidence>
<dbReference type="OrthoDB" id="77293at2759"/>
<organism evidence="2 3">
    <name type="scientific">Phytophthora pseudosyringae</name>
    <dbReference type="NCBI Taxonomy" id="221518"/>
    <lineage>
        <taxon>Eukaryota</taxon>
        <taxon>Sar</taxon>
        <taxon>Stramenopiles</taxon>
        <taxon>Oomycota</taxon>
        <taxon>Peronosporomycetes</taxon>
        <taxon>Peronosporales</taxon>
        <taxon>Peronosporaceae</taxon>
        <taxon>Phytophthora</taxon>
    </lineage>
</organism>
<feature type="region of interest" description="Disordered" evidence="1">
    <location>
        <begin position="964"/>
        <end position="1009"/>
    </location>
</feature>
<feature type="compositionally biased region" description="Acidic residues" evidence="1">
    <location>
        <begin position="85"/>
        <end position="98"/>
    </location>
</feature>
<dbReference type="EMBL" id="JAGDFM010000032">
    <property type="protein sequence ID" value="KAG7390414.1"/>
    <property type="molecule type" value="Genomic_DNA"/>
</dbReference>
<feature type="region of interest" description="Disordered" evidence="1">
    <location>
        <begin position="1"/>
        <end position="110"/>
    </location>
</feature>
<proteinExistence type="predicted"/>
<sequence length="1009" mass="113570">MEDDDLMAIAAAVDAASASEAETQMEEEDAYPNATEDAAANSSDDSEDQASSETDGADGVAANDEEMPNTADNAADGITDAHTGEDEESASDADESGDALDGRNPLVQGMVPTTKTFDRHVRALVRDPKINLYFDQWKRKLNQKTMVKRLRLAFEELLPRLMGARDYAGAAKVLDVMYHRFTVTPALCIEASLEILRRQPDYRDGLLRFYEAALSIERIDKILILKEMWLFHIVHGEFYEAYHLYQDKIQQMEEVEDDARLLANFGILCYWLMFIESKDLRDMLKREDMEYEEEEDDDLNSTVDSGYDVSESIESVIESNYLFKTPIGAHILYQHASNALRRAVALSPNSAMFMEYYVQLLVLVGDIQPACDYLEAFYQMNPGDPHGPRMLAGFLGCYYPDSVDAQVAVFSRWMKNDPSCSYPLEKMLELSSAGVVSSFVLTEVLIEALDTCGSDLYVAQNPEIALALWRNLAELLAAMDEEEFLLDQVNGGNADSSNQVTLVDIGAQHMWWKRVYFARPSTVKEVVAVSKRDNIFMEVSIYRAAVADRLFPGYLPLAEALRSAMDSPDVIFSHEHVRLFKSFFSAASSTPAANMAVPTPFSAMPFIRVIVDTGNNRKNPPLPIFKGSADTLHVIDRKSIVKREAAGEMTEVVVTRGGKTEDVDPHFVEELYEALESEVNYSSTTDTRSQRKRKADAISTSTPVLIPGFVGMVEEEVYNNPDATVRHIYSVIHQKLRRSNMLVPTAKIVAYCVDLFRRRLKKNLENYGHGGLMMRYDEFIAVCVRRQRDKGIFEVTKDTAKAAIGEMKRVLPSPHPHFPDEKLVEEAMRLKATMHVRQRRLRLLDLKKTLKPVLRRLVFVDDDRTFVDAVHSVCKQNGSLGVITRTDIARTVQNMLPMHYYGVLQRMKTRSLHLLTSRAFRKDCNTAEEIFKKLKQKNSPRTIEEVKVLLWVERYEALYGPIIDNESNEESKSDSGDSSGSSSDTSSDISSNSDSDGSSEETKGSNDSD</sequence>
<feature type="compositionally biased region" description="Low complexity" evidence="1">
    <location>
        <begin position="976"/>
        <end position="996"/>
    </location>
</feature>
<dbReference type="Proteomes" id="UP000694044">
    <property type="component" value="Unassembled WGS sequence"/>
</dbReference>
<name>A0A8T1WDP7_9STRA</name>
<dbReference type="InterPro" id="IPR039495">
    <property type="entry name" value="TAF1A"/>
</dbReference>
<accession>A0A8T1WDP7</accession>